<sequence>MPPRGSAYLTWDPGSHCSLLSSTAWALNFPGLPNSHDHQPLALLRQAHEGEEADEELQEQQEDIGQPPGGRRAEAVDPGRPATSAQHPSPAPPGRRPKCSPCCPVPMSHHPLICEGGRHDTGARVGPRV</sequence>
<dbReference type="Ensembl" id="ENSUPAT00010013281.1">
    <property type="protein sequence ID" value="ENSUPAP00010011566.1"/>
    <property type="gene ID" value="ENSUPAG00010009399.1"/>
</dbReference>
<dbReference type="AlphaFoldDB" id="A0A8D2KGM9"/>
<evidence type="ECO:0000313" key="3">
    <source>
        <dbReference type="Proteomes" id="UP000694417"/>
    </source>
</evidence>
<organism evidence="2 3">
    <name type="scientific">Urocitellus parryii</name>
    <name type="common">Arctic ground squirrel</name>
    <name type="synonym">Spermophilus parryii</name>
    <dbReference type="NCBI Taxonomy" id="9999"/>
    <lineage>
        <taxon>Eukaryota</taxon>
        <taxon>Metazoa</taxon>
        <taxon>Chordata</taxon>
        <taxon>Craniata</taxon>
        <taxon>Vertebrata</taxon>
        <taxon>Euteleostomi</taxon>
        <taxon>Mammalia</taxon>
        <taxon>Eutheria</taxon>
        <taxon>Euarchontoglires</taxon>
        <taxon>Glires</taxon>
        <taxon>Rodentia</taxon>
        <taxon>Sciuromorpha</taxon>
        <taxon>Sciuridae</taxon>
        <taxon>Xerinae</taxon>
        <taxon>Marmotini</taxon>
        <taxon>Urocitellus</taxon>
    </lineage>
</organism>
<feature type="region of interest" description="Disordered" evidence="1">
    <location>
        <begin position="30"/>
        <end position="101"/>
    </location>
</feature>
<proteinExistence type="predicted"/>
<reference evidence="2" key="1">
    <citation type="submission" date="2025-08" db="UniProtKB">
        <authorList>
            <consortium name="Ensembl"/>
        </authorList>
    </citation>
    <scope>IDENTIFICATION</scope>
</reference>
<feature type="compositionally biased region" description="Acidic residues" evidence="1">
    <location>
        <begin position="51"/>
        <end position="62"/>
    </location>
</feature>
<evidence type="ECO:0000313" key="2">
    <source>
        <dbReference type="Ensembl" id="ENSUPAP00010011566.1"/>
    </source>
</evidence>
<name>A0A8D2KGM9_UROPR</name>
<reference evidence="2" key="2">
    <citation type="submission" date="2025-09" db="UniProtKB">
        <authorList>
            <consortium name="Ensembl"/>
        </authorList>
    </citation>
    <scope>IDENTIFICATION</scope>
</reference>
<dbReference type="GeneTree" id="ENSGT00960000189577"/>
<dbReference type="Proteomes" id="UP000694417">
    <property type="component" value="Unplaced"/>
</dbReference>
<protein>
    <submittedName>
        <fullName evidence="2">Uncharacterized protein</fullName>
    </submittedName>
</protein>
<keyword evidence="3" id="KW-1185">Reference proteome</keyword>
<accession>A0A8D2KGM9</accession>
<evidence type="ECO:0000256" key="1">
    <source>
        <dbReference type="SAM" id="MobiDB-lite"/>
    </source>
</evidence>